<protein>
    <submittedName>
        <fullName evidence="2">Uncharacterized protein</fullName>
    </submittedName>
</protein>
<feature type="compositionally biased region" description="Basic and acidic residues" evidence="1">
    <location>
        <begin position="51"/>
        <end position="70"/>
    </location>
</feature>
<accession>A0A452YC99</accession>
<evidence type="ECO:0000313" key="2">
    <source>
        <dbReference type="EnsemblPlants" id="AET1Gv20369800.3"/>
    </source>
</evidence>
<reference evidence="2" key="3">
    <citation type="journal article" date="2017" name="Nature">
        <title>Genome sequence of the progenitor of the wheat D genome Aegilops tauschii.</title>
        <authorList>
            <person name="Luo M.C."/>
            <person name="Gu Y.Q."/>
            <person name="Puiu D."/>
            <person name="Wang H."/>
            <person name="Twardziok S.O."/>
            <person name="Deal K.R."/>
            <person name="Huo N."/>
            <person name="Zhu T."/>
            <person name="Wang L."/>
            <person name="Wang Y."/>
            <person name="McGuire P.E."/>
            <person name="Liu S."/>
            <person name="Long H."/>
            <person name="Ramasamy R.K."/>
            <person name="Rodriguez J.C."/>
            <person name="Van S.L."/>
            <person name="Yuan L."/>
            <person name="Wang Z."/>
            <person name="Xia Z."/>
            <person name="Xiao L."/>
            <person name="Anderson O.D."/>
            <person name="Ouyang S."/>
            <person name="Liang Y."/>
            <person name="Zimin A.V."/>
            <person name="Pertea G."/>
            <person name="Qi P."/>
            <person name="Bennetzen J.L."/>
            <person name="Dai X."/>
            <person name="Dawson M.W."/>
            <person name="Muller H.G."/>
            <person name="Kugler K."/>
            <person name="Rivarola-Duarte L."/>
            <person name="Spannagl M."/>
            <person name="Mayer K.F.X."/>
            <person name="Lu F.H."/>
            <person name="Bevan M.W."/>
            <person name="Leroy P."/>
            <person name="Li P."/>
            <person name="You F.M."/>
            <person name="Sun Q."/>
            <person name="Liu Z."/>
            <person name="Lyons E."/>
            <person name="Wicker T."/>
            <person name="Salzberg S.L."/>
            <person name="Devos K.M."/>
            <person name="Dvorak J."/>
        </authorList>
    </citation>
    <scope>NUCLEOTIDE SEQUENCE [LARGE SCALE GENOMIC DNA]</scope>
    <source>
        <strain evidence="2">cv. AL8/78</strain>
    </source>
</reference>
<dbReference type="EnsemblPlants" id="AET1Gv20369800.3">
    <property type="protein sequence ID" value="AET1Gv20369800.3"/>
    <property type="gene ID" value="AET1Gv20369800"/>
</dbReference>
<feature type="compositionally biased region" description="Basic and acidic residues" evidence="1">
    <location>
        <begin position="8"/>
        <end position="17"/>
    </location>
</feature>
<keyword evidence="3" id="KW-1185">Reference proteome</keyword>
<feature type="region of interest" description="Disordered" evidence="1">
    <location>
        <begin position="1"/>
        <end position="23"/>
    </location>
</feature>
<proteinExistence type="predicted"/>
<dbReference type="AlphaFoldDB" id="A0A452YC99"/>
<reference evidence="2" key="4">
    <citation type="submission" date="2019-03" db="UniProtKB">
        <authorList>
            <consortium name="EnsemblPlants"/>
        </authorList>
    </citation>
    <scope>IDENTIFICATION</scope>
</reference>
<dbReference type="Proteomes" id="UP000015105">
    <property type="component" value="Chromosome 1D"/>
</dbReference>
<reference evidence="2" key="5">
    <citation type="journal article" date="2021" name="G3 (Bethesda)">
        <title>Aegilops tauschii genome assembly Aet v5.0 features greater sequence contiguity and improved annotation.</title>
        <authorList>
            <person name="Wang L."/>
            <person name="Zhu T."/>
            <person name="Rodriguez J.C."/>
            <person name="Deal K.R."/>
            <person name="Dubcovsky J."/>
            <person name="McGuire P.E."/>
            <person name="Lux T."/>
            <person name="Spannagl M."/>
            <person name="Mayer K.F.X."/>
            <person name="Baldrich P."/>
            <person name="Meyers B.C."/>
            <person name="Huo N."/>
            <person name="Gu Y.Q."/>
            <person name="Zhou H."/>
            <person name="Devos K.M."/>
            <person name="Bennetzen J.L."/>
            <person name="Unver T."/>
            <person name="Budak H."/>
            <person name="Gulick P.J."/>
            <person name="Galiba G."/>
            <person name="Kalapos B."/>
            <person name="Nelson D.R."/>
            <person name="Li P."/>
            <person name="You F.M."/>
            <person name="Luo M.C."/>
            <person name="Dvorak J."/>
        </authorList>
    </citation>
    <scope>NUCLEOTIDE SEQUENCE [LARGE SCALE GENOMIC DNA]</scope>
    <source>
        <strain evidence="2">cv. AL8/78</strain>
    </source>
</reference>
<reference evidence="3" key="1">
    <citation type="journal article" date="2014" name="Science">
        <title>Ancient hybridizations among the ancestral genomes of bread wheat.</title>
        <authorList>
            <consortium name="International Wheat Genome Sequencing Consortium,"/>
            <person name="Marcussen T."/>
            <person name="Sandve S.R."/>
            <person name="Heier L."/>
            <person name="Spannagl M."/>
            <person name="Pfeifer M."/>
            <person name="Jakobsen K.S."/>
            <person name="Wulff B.B."/>
            <person name="Steuernagel B."/>
            <person name="Mayer K.F."/>
            <person name="Olsen O.A."/>
        </authorList>
    </citation>
    <scope>NUCLEOTIDE SEQUENCE [LARGE SCALE GENOMIC DNA]</scope>
    <source>
        <strain evidence="3">cv. AL8/78</strain>
    </source>
</reference>
<evidence type="ECO:0000313" key="3">
    <source>
        <dbReference type="Proteomes" id="UP000015105"/>
    </source>
</evidence>
<dbReference type="Gramene" id="AET1Gv20369800.3">
    <property type="protein sequence ID" value="AET1Gv20369800.3"/>
    <property type="gene ID" value="AET1Gv20369800"/>
</dbReference>
<name>A0A452YC99_AEGTS</name>
<organism evidence="2 3">
    <name type="scientific">Aegilops tauschii subsp. strangulata</name>
    <name type="common">Goatgrass</name>
    <dbReference type="NCBI Taxonomy" id="200361"/>
    <lineage>
        <taxon>Eukaryota</taxon>
        <taxon>Viridiplantae</taxon>
        <taxon>Streptophyta</taxon>
        <taxon>Embryophyta</taxon>
        <taxon>Tracheophyta</taxon>
        <taxon>Spermatophyta</taxon>
        <taxon>Magnoliopsida</taxon>
        <taxon>Liliopsida</taxon>
        <taxon>Poales</taxon>
        <taxon>Poaceae</taxon>
        <taxon>BOP clade</taxon>
        <taxon>Pooideae</taxon>
        <taxon>Triticodae</taxon>
        <taxon>Triticeae</taxon>
        <taxon>Triticinae</taxon>
        <taxon>Aegilops</taxon>
    </lineage>
</organism>
<feature type="compositionally biased region" description="Acidic residues" evidence="1">
    <location>
        <begin position="91"/>
        <end position="102"/>
    </location>
</feature>
<sequence>MDVNGKLSDGDLKKTEALHSNGQPVDDVIIIESEGDENKVVVETNIIEGPFEEHKEHRCDKTDNSAHEEASMSSDDDSDSDLYGFLRESENEQTSESDVEETDIEVCASNYVLKSMAGQLLTFNMFNFEIITSKSEKKVWSPCP</sequence>
<reference evidence="3" key="2">
    <citation type="journal article" date="2017" name="Nat. Plants">
        <title>The Aegilops tauschii genome reveals multiple impacts of transposons.</title>
        <authorList>
            <person name="Zhao G."/>
            <person name="Zou C."/>
            <person name="Li K."/>
            <person name="Wang K."/>
            <person name="Li T."/>
            <person name="Gao L."/>
            <person name="Zhang X."/>
            <person name="Wang H."/>
            <person name="Yang Z."/>
            <person name="Liu X."/>
            <person name="Jiang W."/>
            <person name="Mao L."/>
            <person name="Kong X."/>
            <person name="Jiao Y."/>
            <person name="Jia J."/>
        </authorList>
    </citation>
    <scope>NUCLEOTIDE SEQUENCE [LARGE SCALE GENOMIC DNA]</scope>
    <source>
        <strain evidence="3">cv. AL8/78</strain>
    </source>
</reference>
<feature type="region of interest" description="Disordered" evidence="1">
    <location>
        <begin position="47"/>
        <end position="102"/>
    </location>
</feature>
<evidence type="ECO:0000256" key="1">
    <source>
        <dbReference type="SAM" id="MobiDB-lite"/>
    </source>
</evidence>